<dbReference type="Pfam" id="PF00722">
    <property type="entry name" value="Glyco_hydro_16"/>
    <property type="match status" value="1"/>
</dbReference>
<organism evidence="5 6">
    <name type="scientific">Donghicola mangrovi</name>
    <dbReference type="NCBI Taxonomy" id="2729614"/>
    <lineage>
        <taxon>Bacteria</taxon>
        <taxon>Pseudomonadati</taxon>
        <taxon>Pseudomonadota</taxon>
        <taxon>Alphaproteobacteria</taxon>
        <taxon>Rhodobacterales</taxon>
        <taxon>Roseobacteraceae</taxon>
        <taxon>Donghicola</taxon>
    </lineage>
</organism>
<keyword evidence="3" id="KW-0964">Secreted</keyword>
<gene>
    <name evidence="5" type="ORF">HJ536_20605</name>
</gene>
<dbReference type="SUPFAM" id="SSF49899">
    <property type="entry name" value="Concanavalin A-like lectins/glucanases"/>
    <property type="match status" value="1"/>
</dbReference>
<dbReference type="PANTHER" id="PTHR38340:SF1">
    <property type="entry name" value="S-LAYER PROTEIN"/>
    <property type="match status" value="1"/>
</dbReference>
<comment type="subcellular location">
    <subcellularLocation>
        <location evidence="1">Secreted</location>
    </subcellularLocation>
</comment>
<dbReference type="Gene3D" id="2.60.120.200">
    <property type="match status" value="1"/>
</dbReference>
<dbReference type="InterPro" id="IPR018511">
    <property type="entry name" value="Hemolysin-typ_Ca-bd_CS"/>
</dbReference>
<comment type="caution">
    <text evidence="5">The sequence shown here is derived from an EMBL/GenBank/DDBJ whole genome shotgun (WGS) entry which is preliminary data.</text>
</comment>
<dbReference type="GO" id="GO:0005509">
    <property type="term" value="F:calcium ion binding"/>
    <property type="evidence" value="ECO:0007669"/>
    <property type="project" value="InterPro"/>
</dbReference>
<proteinExistence type="inferred from homology"/>
<evidence type="ECO:0000256" key="1">
    <source>
        <dbReference type="ARBA" id="ARBA00004613"/>
    </source>
</evidence>
<dbReference type="PROSITE" id="PS00330">
    <property type="entry name" value="HEMOLYSIN_CALCIUM"/>
    <property type="match status" value="5"/>
</dbReference>
<dbReference type="SUPFAM" id="SSF51120">
    <property type="entry name" value="beta-Roll"/>
    <property type="match status" value="4"/>
</dbReference>
<feature type="domain" description="GH16" evidence="4">
    <location>
        <begin position="195"/>
        <end position="460"/>
    </location>
</feature>
<evidence type="ECO:0000256" key="3">
    <source>
        <dbReference type="ARBA" id="ARBA00022525"/>
    </source>
</evidence>
<dbReference type="PANTHER" id="PTHR38340">
    <property type="entry name" value="S-LAYER PROTEIN"/>
    <property type="match status" value="1"/>
</dbReference>
<dbReference type="GO" id="GO:0005975">
    <property type="term" value="P:carbohydrate metabolic process"/>
    <property type="evidence" value="ECO:0007669"/>
    <property type="project" value="InterPro"/>
</dbReference>
<dbReference type="GO" id="GO:0004553">
    <property type="term" value="F:hydrolase activity, hydrolyzing O-glycosyl compounds"/>
    <property type="evidence" value="ECO:0007669"/>
    <property type="project" value="InterPro"/>
</dbReference>
<sequence>MTVIVGTENRDTIYANEPGVVVYGLSGGDYIFNSSEGTLLIGGDGNDHYRLYNSSTQVIEEMEGGYDVIWAYDHIVMPDNIEEVIFKRSSNWYTIVGNEIDNVITSGDGDQAISGSKGNDTLTGGGGNDQFSFASGDGHDVITDFSPYEDKLTFWSMGIDELSSLEEISTQTNDGLLISFSATQSLLLENVQFEDFFSATPIIEAFKRDILLGAQVVFEDNFDSEESLRNGNWTTTPANGHPVTSSISRGNRFQRYVDLNSVTENGKSINVNPFSISEGILSITAVRTPDHLKEEIAETWLSGSLETHGTFEQTYGYFEVRAKTPAGQGLWPAFWLVPSDYTWPPESDILEALGSLPNVYRAATHGALWGDKVTIADSWLVPDTSEEFHTYGVLWTPQTLTYTFDGMIMLRTPTPANMHTPHSLHLNLALGGWDGDPDDTTPDGASFEVDYVKVWDIPSLSDESPNSDMSAFGDLDNGILYTSEFGVLDLYGGSILTASEASPNLVLGNSSIDASVGTDGDNVLFGNGEGTTFNALAGDDVIEAQSGSDYLIGGLGNDTLIGGEGADTLVGGEGNDTYVFSRSDGATDSNIELVIEASNEGFDQIIFLDVVPSDVRSYIDWARWHIVIEGAERDYHFSVKITPGIGGHDIGSHIEQVVFSDGTVWDLTGSLYLRGDDRDNVNSGSVHDDTIFGEDGSDTLVGMDGNDVIDGGPGDDFSYGWNGDDYVFDSGIDGSDQLFGEAGNDTLIGGSGLDYLYGGPDRDVLRSSKDGDVLYGQAGDDTLTGGGGADTLIGGDGSDILKGNGNRDLLGGEEGDDRIIGGGGDDTIEGGLGNDVLNGGTRNDIISGGEGNDKLNGQNGDDTLMGGLGRDVLTGGPGADVFVFDLGILDELDRILDFNQEEGDQIKVTGIDGVSDPTFHFVSKGDYFLFSADVYGEKVDVARISSAYLIEEGDAVLF</sequence>
<dbReference type="InterPro" id="IPR013320">
    <property type="entry name" value="ConA-like_dom_sf"/>
</dbReference>
<dbReference type="Proteomes" id="UP000592216">
    <property type="component" value="Unassembled WGS sequence"/>
</dbReference>
<dbReference type="GO" id="GO:0005576">
    <property type="term" value="C:extracellular region"/>
    <property type="evidence" value="ECO:0007669"/>
    <property type="project" value="UniProtKB-SubCell"/>
</dbReference>
<name>A0A850QFK7_9RHOB</name>
<protein>
    <submittedName>
        <fullName evidence="5">Family 16 glycosylhydrolase</fullName>
    </submittedName>
</protein>
<dbReference type="PROSITE" id="PS51762">
    <property type="entry name" value="GH16_2"/>
    <property type="match status" value="1"/>
</dbReference>
<dbReference type="EMBL" id="JABCJE010000031">
    <property type="protein sequence ID" value="NVO25750.1"/>
    <property type="molecule type" value="Genomic_DNA"/>
</dbReference>
<dbReference type="RefSeq" id="WP_177159262.1">
    <property type="nucleotide sequence ID" value="NZ_JABCJE010000031.1"/>
</dbReference>
<keyword evidence="5" id="KW-0378">Hydrolase</keyword>
<evidence type="ECO:0000313" key="6">
    <source>
        <dbReference type="Proteomes" id="UP000592216"/>
    </source>
</evidence>
<dbReference type="InterPro" id="IPR010566">
    <property type="entry name" value="Haemolys_ca-bd"/>
</dbReference>
<accession>A0A850QFK7</accession>
<evidence type="ECO:0000259" key="4">
    <source>
        <dbReference type="PROSITE" id="PS51762"/>
    </source>
</evidence>
<reference evidence="5 6" key="1">
    <citation type="submission" date="2020-04" db="EMBL/GenBank/DDBJ databases">
        <title>Donghicola sp., a member of the Rhodobacteraceae family isolated from mangrove forest in Thailand.</title>
        <authorList>
            <person name="Charoenyingcharoen P."/>
            <person name="Yukphan P."/>
        </authorList>
    </citation>
    <scope>NUCLEOTIDE SEQUENCE [LARGE SCALE GENOMIC DNA]</scope>
    <source>
        <strain evidence="5 6">B5-SW-15</strain>
    </source>
</reference>
<dbReference type="InterPro" id="IPR011049">
    <property type="entry name" value="Serralysin-like_metalloprot_C"/>
</dbReference>
<evidence type="ECO:0000256" key="2">
    <source>
        <dbReference type="ARBA" id="ARBA00006865"/>
    </source>
</evidence>
<dbReference type="InterPro" id="IPR001343">
    <property type="entry name" value="Hemolysn_Ca-bd"/>
</dbReference>
<dbReference type="Pfam" id="PF00353">
    <property type="entry name" value="HemolysinCabind"/>
    <property type="match status" value="7"/>
</dbReference>
<comment type="similarity">
    <text evidence="2">Belongs to the glycosyl hydrolase 16 family.</text>
</comment>
<dbReference type="AlphaFoldDB" id="A0A850QFK7"/>
<dbReference type="PRINTS" id="PR00313">
    <property type="entry name" value="CABNDNGRPT"/>
</dbReference>
<evidence type="ECO:0000313" key="5">
    <source>
        <dbReference type="EMBL" id="NVO25750.1"/>
    </source>
</evidence>
<dbReference type="Pfam" id="PF06594">
    <property type="entry name" value="HCBP_related"/>
    <property type="match status" value="1"/>
</dbReference>
<dbReference type="InterPro" id="IPR050557">
    <property type="entry name" value="RTX_toxin/Mannuronan_C5-epim"/>
</dbReference>
<dbReference type="CDD" id="cd08023">
    <property type="entry name" value="GH16_laminarinase_like"/>
    <property type="match status" value="1"/>
</dbReference>
<dbReference type="InterPro" id="IPR000757">
    <property type="entry name" value="Beta-glucanase-like"/>
</dbReference>
<dbReference type="Gene3D" id="2.150.10.10">
    <property type="entry name" value="Serralysin-like metalloprotease, C-terminal"/>
    <property type="match status" value="7"/>
</dbReference>